<dbReference type="Gramene" id="Psat03G0319700-T1">
    <property type="protein sequence ID" value="KAI5428100.1"/>
    <property type="gene ID" value="KIW84_033197"/>
</dbReference>
<accession>A0A9D4Y015</accession>
<reference evidence="2 3" key="1">
    <citation type="journal article" date="2022" name="Nat. Genet.">
        <title>Improved pea reference genome and pan-genome highlight genomic features and evolutionary characteristics.</title>
        <authorList>
            <person name="Yang T."/>
            <person name="Liu R."/>
            <person name="Luo Y."/>
            <person name="Hu S."/>
            <person name="Wang D."/>
            <person name="Wang C."/>
            <person name="Pandey M.K."/>
            <person name="Ge S."/>
            <person name="Xu Q."/>
            <person name="Li N."/>
            <person name="Li G."/>
            <person name="Huang Y."/>
            <person name="Saxena R.K."/>
            <person name="Ji Y."/>
            <person name="Li M."/>
            <person name="Yan X."/>
            <person name="He Y."/>
            <person name="Liu Y."/>
            <person name="Wang X."/>
            <person name="Xiang C."/>
            <person name="Varshney R.K."/>
            <person name="Ding H."/>
            <person name="Gao S."/>
            <person name="Zong X."/>
        </authorList>
    </citation>
    <scope>NUCLEOTIDE SEQUENCE [LARGE SCALE GENOMIC DNA]</scope>
    <source>
        <strain evidence="2 3">cv. Zhongwan 6</strain>
    </source>
</reference>
<protein>
    <recommendedName>
        <fullName evidence="1">Reverse transcriptase zinc-binding domain-containing protein</fullName>
    </recommendedName>
</protein>
<feature type="domain" description="Reverse transcriptase zinc-binding" evidence="1">
    <location>
        <begin position="276"/>
        <end position="349"/>
    </location>
</feature>
<organism evidence="2 3">
    <name type="scientific">Pisum sativum</name>
    <name type="common">Garden pea</name>
    <name type="synonym">Lathyrus oleraceus</name>
    <dbReference type="NCBI Taxonomy" id="3888"/>
    <lineage>
        <taxon>Eukaryota</taxon>
        <taxon>Viridiplantae</taxon>
        <taxon>Streptophyta</taxon>
        <taxon>Embryophyta</taxon>
        <taxon>Tracheophyta</taxon>
        <taxon>Spermatophyta</taxon>
        <taxon>Magnoliopsida</taxon>
        <taxon>eudicotyledons</taxon>
        <taxon>Gunneridae</taxon>
        <taxon>Pentapetalae</taxon>
        <taxon>rosids</taxon>
        <taxon>fabids</taxon>
        <taxon>Fabales</taxon>
        <taxon>Fabaceae</taxon>
        <taxon>Papilionoideae</taxon>
        <taxon>50 kb inversion clade</taxon>
        <taxon>NPAAA clade</taxon>
        <taxon>Hologalegina</taxon>
        <taxon>IRL clade</taxon>
        <taxon>Fabeae</taxon>
        <taxon>Lathyrus</taxon>
    </lineage>
</organism>
<dbReference type="AlphaFoldDB" id="A0A9D4Y015"/>
<proteinExistence type="predicted"/>
<evidence type="ECO:0000259" key="1">
    <source>
        <dbReference type="Pfam" id="PF13966"/>
    </source>
</evidence>
<evidence type="ECO:0000313" key="3">
    <source>
        <dbReference type="Proteomes" id="UP001058974"/>
    </source>
</evidence>
<comment type="caution">
    <text evidence="2">The sequence shown here is derived from an EMBL/GenBank/DDBJ whole genome shotgun (WGS) entry which is preliminary data.</text>
</comment>
<keyword evidence="3" id="KW-1185">Reference proteome</keyword>
<dbReference type="InterPro" id="IPR026960">
    <property type="entry name" value="RVT-Znf"/>
</dbReference>
<dbReference type="EMBL" id="JAMSHJ010000003">
    <property type="protein sequence ID" value="KAI5428100.1"/>
    <property type="molecule type" value="Genomic_DNA"/>
</dbReference>
<name>A0A9D4Y015_PEA</name>
<evidence type="ECO:0000313" key="2">
    <source>
        <dbReference type="EMBL" id="KAI5428100.1"/>
    </source>
</evidence>
<dbReference type="Pfam" id="PF13966">
    <property type="entry name" value="zf-RVT"/>
    <property type="match status" value="1"/>
</dbReference>
<sequence length="448" mass="51150">MIDGTLLGGDFNEVLQASEKRGGLPASARKCALFQNRMDSCRLMDLYAIGHISSHGETYEAMLTEAWSQNNDLRENLDRVKNMTNSWNMHTVRSLQQEKNELLGRISSIQKATQEGKAGYFVLKVDLTKACDKLNWSFLEKVLIEVGLYLGVPITGRSPKAKDYQHVIDKEIERCHQNFIWGDWDDKRHIHTVNCNWNTITKPKVKGGLGLRKLTDMNRASLAKLCWNLKKGGKEIWCKVENNVALRNYRQLLPPFLLEKTWEDVRMWGGSANGNFSTATMYDNLTNTGGQDIKWKKIWRIKVPERIRMFIWIMHWNALKTNQFVAQRHLRDPDCTECRGKDESQIHVLHVMMKGAGKSTMGHCMSRWYTQTIRSQTPPFLDVVGGGRSHLASVSNRLPHCCCLIHPSYCLHRRNPHPLPLSPATAALVVKNDEELCVLWSGCATPPP</sequence>
<dbReference type="Proteomes" id="UP001058974">
    <property type="component" value="Chromosome 3"/>
</dbReference>
<gene>
    <name evidence="2" type="ORF">KIW84_033197</name>
</gene>